<evidence type="ECO:0000313" key="2">
    <source>
        <dbReference type="Proteomes" id="UP000821845"/>
    </source>
</evidence>
<sequence length="165" mass="18623">MSHGGVFEQFQLQASQNSGTSSLPLRRIPPRLTLSVANTLIGPPFMLSGDRFASFVCPDCSVKFTTLSHLQTHWLREHHRCQREQQTTQLLQTTSASAEQADCGHGWDTFLPALRKIERRVSVRPQRARAAVESTFWGGFGEAYDRRCVLGKEAGEAMWRPRRPV</sequence>
<organism evidence="1 2">
    <name type="scientific">Hyalomma asiaticum</name>
    <name type="common">Tick</name>
    <dbReference type="NCBI Taxonomy" id="266040"/>
    <lineage>
        <taxon>Eukaryota</taxon>
        <taxon>Metazoa</taxon>
        <taxon>Ecdysozoa</taxon>
        <taxon>Arthropoda</taxon>
        <taxon>Chelicerata</taxon>
        <taxon>Arachnida</taxon>
        <taxon>Acari</taxon>
        <taxon>Parasitiformes</taxon>
        <taxon>Ixodida</taxon>
        <taxon>Ixodoidea</taxon>
        <taxon>Ixodidae</taxon>
        <taxon>Hyalomminae</taxon>
        <taxon>Hyalomma</taxon>
    </lineage>
</organism>
<dbReference type="EMBL" id="CM023482">
    <property type="protein sequence ID" value="KAH6939225.1"/>
    <property type="molecule type" value="Genomic_DNA"/>
</dbReference>
<keyword evidence="2" id="KW-1185">Reference proteome</keyword>
<evidence type="ECO:0000313" key="1">
    <source>
        <dbReference type="EMBL" id="KAH6939225.1"/>
    </source>
</evidence>
<protein>
    <submittedName>
        <fullName evidence="1">Uncharacterized protein</fullName>
    </submittedName>
</protein>
<comment type="caution">
    <text evidence="1">The sequence shown here is derived from an EMBL/GenBank/DDBJ whole genome shotgun (WGS) entry which is preliminary data.</text>
</comment>
<dbReference type="Proteomes" id="UP000821845">
    <property type="component" value="Chromosome 2"/>
</dbReference>
<name>A0ACB7SX87_HYAAI</name>
<proteinExistence type="predicted"/>
<accession>A0ACB7SX87</accession>
<gene>
    <name evidence="1" type="ORF">HPB50_016544</name>
</gene>
<reference evidence="1" key="1">
    <citation type="submission" date="2020-05" db="EMBL/GenBank/DDBJ databases">
        <title>Large-scale comparative analyses of tick genomes elucidate their genetic diversity and vector capacities.</title>
        <authorList>
            <person name="Jia N."/>
            <person name="Wang J."/>
            <person name="Shi W."/>
            <person name="Du L."/>
            <person name="Sun Y."/>
            <person name="Zhan W."/>
            <person name="Jiang J."/>
            <person name="Wang Q."/>
            <person name="Zhang B."/>
            <person name="Ji P."/>
            <person name="Sakyi L.B."/>
            <person name="Cui X."/>
            <person name="Yuan T."/>
            <person name="Jiang B."/>
            <person name="Yang W."/>
            <person name="Lam T.T.-Y."/>
            <person name="Chang Q."/>
            <person name="Ding S."/>
            <person name="Wang X."/>
            <person name="Zhu J."/>
            <person name="Ruan X."/>
            <person name="Zhao L."/>
            <person name="Wei J."/>
            <person name="Que T."/>
            <person name="Du C."/>
            <person name="Cheng J."/>
            <person name="Dai P."/>
            <person name="Han X."/>
            <person name="Huang E."/>
            <person name="Gao Y."/>
            <person name="Liu J."/>
            <person name="Shao H."/>
            <person name="Ye R."/>
            <person name="Li L."/>
            <person name="Wei W."/>
            <person name="Wang X."/>
            <person name="Wang C."/>
            <person name="Yang T."/>
            <person name="Huo Q."/>
            <person name="Li W."/>
            <person name="Guo W."/>
            <person name="Chen H."/>
            <person name="Zhou L."/>
            <person name="Ni X."/>
            <person name="Tian J."/>
            <person name="Zhou Y."/>
            <person name="Sheng Y."/>
            <person name="Liu T."/>
            <person name="Pan Y."/>
            <person name="Xia L."/>
            <person name="Li J."/>
            <person name="Zhao F."/>
            <person name="Cao W."/>
        </authorList>
    </citation>
    <scope>NUCLEOTIDE SEQUENCE</scope>
    <source>
        <strain evidence="1">Hyas-2018</strain>
    </source>
</reference>